<dbReference type="PANTHER" id="PTHR43344">
    <property type="entry name" value="PHOSPHOSERINE PHOSPHATASE"/>
    <property type="match status" value="1"/>
</dbReference>
<reference evidence="6" key="1">
    <citation type="submission" date="2019-10" db="EMBL/GenBank/DDBJ databases">
        <title>Nonomuraea sp. nov., isolated from Phyllanthus amarus.</title>
        <authorList>
            <person name="Klykleung N."/>
            <person name="Tanasupawat S."/>
        </authorList>
    </citation>
    <scope>NUCLEOTIDE SEQUENCE [LARGE SCALE GENOMIC DNA]</scope>
    <source>
        <strain evidence="6">3MP-10</strain>
    </source>
</reference>
<evidence type="ECO:0000313" key="7">
    <source>
        <dbReference type="Proteomes" id="UP000314251"/>
    </source>
</evidence>
<protein>
    <submittedName>
        <fullName evidence="6">HAD-IB family hydrolase</fullName>
    </submittedName>
</protein>
<keyword evidence="7" id="KW-1185">Reference proteome</keyword>
<comment type="caution">
    <text evidence="6">The sequence shown here is derived from an EMBL/GenBank/DDBJ whole genome shotgun (WGS) entry which is preliminary data.</text>
</comment>
<evidence type="ECO:0000256" key="2">
    <source>
        <dbReference type="ARBA" id="ARBA00022723"/>
    </source>
</evidence>
<dbReference type="Gene3D" id="1.20.1440.100">
    <property type="entry name" value="SG protein - dephosphorylation function"/>
    <property type="match status" value="1"/>
</dbReference>
<feature type="region of interest" description="Disordered" evidence="5">
    <location>
        <begin position="214"/>
        <end position="240"/>
    </location>
</feature>
<keyword evidence="2" id="KW-0479">Metal-binding</keyword>
<dbReference type="InterPro" id="IPR050582">
    <property type="entry name" value="HAD-like_SerB"/>
</dbReference>
<accession>A0A5N6A1Z0</accession>
<dbReference type="NCBIfam" id="TIGR01490">
    <property type="entry name" value="HAD-SF-IB-hyp1"/>
    <property type="match status" value="1"/>
</dbReference>
<gene>
    <name evidence="6" type="ORF">FH607_021740</name>
</gene>
<dbReference type="Gene3D" id="3.40.50.1000">
    <property type="entry name" value="HAD superfamily/HAD-like"/>
    <property type="match status" value="1"/>
</dbReference>
<comment type="similarity">
    <text evidence="1">Belongs to the HAD-like hydrolase superfamily. SerB family.</text>
</comment>
<feature type="compositionally biased region" description="Pro residues" evidence="5">
    <location>
        <begin position="225"/>
        <end position="240"/>
    </location>
</feature>
<keyword evidence="4" id="KW-0460">Magnesium</keyword>
<dbReference type="RefSeq" id="WP_139671183.1">
    <property type="nucleotide sequence ID" value="NZ_VDLY02000015.1"/>
</dbReference>
<evidence type="ECO:0000256" key="4">
    <source>
        <dbReference type="ARBA" id="ARBA00022842"/>
    </source>
</evidence>
<sequence>MTAPVAFCDVDETLIRVKSMFRFLEFYLARRGEPAATYERLMAGFRADAAGGVPRQEINRAYYRLYAGEDARRLAAAGRDWFAAECERGGFWVSATRRALAGHVAAGEPVVLVSGSFSACLDPVADAVGATWAVGTRPVVRRGTLTGEVLVPVIGATKGRVAHHAATVRGADLAACTAYGDHASDLDLLTAVGHPVVVGTDPVLDSHAGRLGWRRLPNDHAPAPASAPAPTPAPAPLETV</sequence>
<proteinExistence type="inferred from homology"/>
<dbReference type="InterPro" id="IPR036412">
    <property type="entry name" value="HAD-like_sf"/>
</dbReference>
<dbReference type="GO" id="GO:0016787">
    <property type="term" value="F:hydrolase activity"/>
    <property type="evidence" value="ECO:0007669"/>
    <property type="project" value="UniProtKB-KW"/>
</dbReference>
<dbReference type="Pfam" id="PF12710">
    <property type="entry name" value="HAD"/>
    <property type="match status" value="1"/>
</dbReference>
<dbReference type="PANTHER" id="PTHR43344:SF13">
    <property type="entry name" value="PHOSPHATASE RV3661-RELATED"/>
    <property type="match status" value="1"/>
</dbReference>
<name>A0A5N6A1Z0_9ACTN</name>
<dbReference type="NCBIfam" id="TIGR01488">
    <property type="entry name" value="HAD-SF-IB"/>
    <property type="match status" value="1"/>
</dbReference>
<dbReference type="OrthoDB" id="25607at2"/>
<dbReference type="InterPro" id="IPR006385">
    <property type="entry name" value="HAD_hydro_SerB1"/>
</dbReference>
<evidence type="ECO:0000256" key="3">
    <source>
        <dbReference type="ARBA" id="ARBA00022801"/>
    </source>
</evidence>
<dbReference type="EMBL" id="VDLY02000015">
    <property type="protein sequence ID" value="KAB8162123.1"/>
    <property type="molecule type" value="Genomic_DNA"/>
</dbReference>
<dbReference type="SUPFAM" id="SSF56784">
    <property type="entry name" value="HAD-like"/>
    <property type="match status" value="1"/>
</dbReference>
<evidence type="ECO:0000313" key="6">
    <source>
        <dbReference type="EMBL" id="KAB8162123.1"/>
    </source>
</evidence>
<evidence type="ECO:0000256" key="1">
    <source>
        <dbReference type="ARBA" id="ARBA00009184"/>
    </source>
</evidence>
<dbReference type="GO" id="GO:0046872">
    <property type="term" value="F:metal ion binding"/>
    <property type="evidence" value="ECO:0007669"/>
    <property type="project" value="UniProtKB-KW"/>
</dbReference>
<keyword evidence="3 6" id="KW-0378">Hydrolase</keyword>
<dbReference type="Proteomes" id="UP000314251">
    <property type="component" value="Unassembled WGS sequence"/>
</dbReference>
<organism evidence="6 7">
    <name type="scientific">Streptomyces mimosae</name>
    <dbReference type="NCBI Taxonomy" id="2586635"/>
    <lineage>
        <taxon>Bacteria</taxon>
        <taxon>Bacillati</taxon>
        <taxon>Actinomycetota</taxon>
        <taxon>Actinomycetes</taxon>
        <taxon>Kitasatosporales</taxon>
        <taxon>Streptomycetaceae</taxon>
        <taxon>Streptomyces</taxon>
    </lineage>
</organism>
<dbReference type="AlphaFoldDB" id="A0A5N6A1Z0"/>
<dbReference type="InterPro" id="IPR023214">
    <property type="entry name" value="HAD_sf"/>
</dbReference>
<evidence type="ECO:0000256" key="5">
    <source>
        <dbReference type="SAM" id="MobiDB-lite"/>
    </source>
</evidence>